<dbReference type="OrthoDB" id="10519927at2759"/>
<keyword evidence="1" id="KW-1133">Transmembrane helix</keyword>
<evidence type="ECO:0000313" key="3">
    <source>
        <dbReference type="RefSeq" id="XP_018016637.1"/>
    </source>
</evidence>
<name>A0A8B7NSE7_HYAAZ</name>
<dbReference type="GeneID" id="108673341"/>
<protein>
    <submittedName>
        <fullName evidence="3">Uncharacterized protein LOC108673341</fullName>
    </submittedName>
</protein>
<sequence length="282" mass="31167">MVPRYPHTSIADNIPGPSLNFRGTLPPEIAQDAIVYVLAVVVFYAAIIVVLVGTNLHRFRTRPAEATLHHQIYEDKTKKKPKTIASQNVKVSDEGEIVLAATDDSHDLDSHNEETVIAPLITNNEHEEENAQQFKANTYIESIEVIHQSENNQTYTHTFIDPSLLVEGYSSDDGSNFNMGGESNVRSFPSRTITSGRNSLRDASRSFTTQILQKVRKFAPQTAVPQESSVSKISTTVVSRNHPSAANNQKQNVEVAFTAKEEIKPRALLEMAGDDEVDPVSV</sequence>
<dbReference type="RefSeq" id="XP_018016637.1">
    <property type="nucleotide sequence ID" value="XM_018161148.2"/>
</dbReference>
<organism evidence="2 3">
    <name type="scientific">Hyalella azteca</name>
    <name type="common">Amphipod</name>
    <dbReference type="NCBI Taxonomy" id="294128"/>
    <lineage>
        <taxon>Eukaryota</taxon>
        <taxon>Metazoa</taxon>
        <taxon>Ecdysozoa</taxon>
        <taxon>Arthropoda</taxon>
        <taxon>Crustacea</taxon>
        <taxon>Multicrustacea</taxon>
        <taxon>Malacostraca</taxon>
        <taxon>Eumalacostraca</taxon>
        <taxon>Peracarida</taxon>
        <taxon>Amphipoda</taxon>
        <taxon>Senticaudata</taxon>
        <taxon>Talitrida</taxon>
        <taxon>Talitroidea</taxon>
        <taxon>Hyalellidae</taxon>
        <taxon>Hyalella</taxon>
    </lineage>
</organism>
<feature type="transmembrane region" description="Helical" evidence="1">
    <location>
        <begin position="33"/>
        <end position="52"/>
    </location>
</feature>
<evidence type="ECO:0000256" key="1">
    <source>
        <dbReference type="SAM" id="Phobius"/>
    </source>
</evidence>
<keyword evidence="1" id="KW-0812">Transmembrane</keyword>
<gene>
    <name evidence="3" type="primary">LOC108673341</name>
</gene>
<keyword evidence="1" id="KW-0472">Membrane</keyword>
<proteinExistence type="predicted"/>
<dbReference type="AlphaFoldDB" id="A0A8B7NSE7"/>
<evidence type="ECO:0000313" key="2">
    <source>
        <dbReference type="Proteomes" id="UP000694843"/>
    </source>
</evidence>
<dbReference type="KEGG" id="hazt:108673341"/>
<keyword evidence="2" id="KW-1185">Reference proteome</keyword>
<reference evidence="3" key="1">
    <citation type="submission" date="2025-08" db="UniProtKB">
        <authorList>
            <consortium name="RefSeq"/>
        </authorList>
    </citation>
    <scope>IDENTIFICATION</scope>
    <source>
        <tissue evidence="3">Whole organism</tissue>
    </source>
</reference>
<accession>A0A8B7NSE7</accession>
<dbReference type="Proteomes" id="UP000694843">
    <property type="component" value="Unplaced"/>
</dbReference>